<evidence type="ECO:0000313" key="8">
    <source>
        <dbReference type="EMBL" id="ARF51676.1"/>
    </source>
</evidence>
<keyword evidence="3" id="KW-0813">Transport</keyword>
<dbReference type="STRING" id="660596.DSJ_21820"/>
<reference evidence="8 11" key="3">
    <citation type="submission" date="2016-10" db="EMBL/GenBank/DDBJ databases">
        <title>Complete Genome Assembly of Pantoea stewartii subsp. stewartii DC283, a Corn Pathogen.</title>
        <authorList>
            <person name="Duong D.A."/>
            <person name="Stevens A.M."/>
            <person name="Jensen R.V."/>
        </authorList>
    </citation>
    <scope>NUCLEOTIDE SEQUENCE [LARGE SCALE GENOMIC DNA]</scope>
    <source>
        <strain evidence="8 11">DC283</strain>
    </source>
</reference>
<dbReference type="EMBL" id="AHIE01000029">
    <property type="protein sequence ID" value="EHT99186.1"/>
    <property type="molecule type" value="Genomic_DNA"/>
</dbReference>
<evidence type="ECO:0000259" key="7">
    <source>
        <dbReference type="PROSITE" id="PS50893"/>
    </source>
</evidence>
<evidence type="ECO:0000256" key="5">
    <source>
        <dbReference type="ARBA" id="ARBA00022840"/>
    </source>
</evidence>
<evidence type="ECO:0000313" key="9">
    <source>
        <dbReference type="EMBL" id="EHT99186.1"/>
    </source>
</evidence>
<reference evidence="9 10" key="1">
    <citation type="journal article" date="2012" name="Mol. Microbiol.">
        <title>The genetic and structural basis of two distinct terminal side branch residues in stewartan and amylovoran exopolysaccharides and their potential role in host adaptation.</title>
        <authorList>
            <person name="Wang X."/>
            <person name="Yang F."/>
            <person name="von Bodman S.B."/>
        </authorList>
    </citation>
    <scope>NUCLEOTIDE SEQUENCE [LARGE SCALE GENOMIC DNA]</scope>
    <source>
        <strain evidence="9 10">DC283</strain>
    </source>
</reference>
<dbReference type="CDD" id="cd03262">
    <property type="entry name" value="ABC_HisP_GlnQ"/>
    <property type="match status" value="1"/>
</dbReference>
<gene>
    <name evidence="9" type="primary">yhdZ</name>
    <name evidence="9" type="ORF">CKS_0801</name>
    <name evidence="8" type="ORF">DSJ_21820</name>
</gene>
<keyword evidence="5 9" id="KW-0067">ATP-binding</keyword>
<dbReference type="PATRIC" id="fig|660596.6.peg.3706"/>
<comment type="subcellular location">
    <subcellularLocation>
        <location evidence="1">Cell inner membrane</location>
        <topology evidence="1">Peripheral membrane protein</topology>
    </subcellularLocation>
</comment>
<dbReference type="InterPro" id="IPR030679">
    <property type="entry name" value="ABC_ATPase_HisP-typ"/>
</dbReference>
<dbReference type="GO" id="GO:0005886">
    <property type="term" value="C:plasma membrane"/>
    <property type="evidence" value="ECO:0007669"/>
    <property type="project" value="UniProtKB-SubCell"/>
</dbReference>
<dbReference type="EMBL" id="CP017581">
    <property type="protein sequence ID" value="ARF51676.1"/>
    <property type="molecule type" value="Genomic_DNA"/>
</dbReference>
<evidence type="ECO:0000256" key="2">
    <source>
        <dbReference type="ARBA" id="ARBA00006526"/>
    </source>
</evidence>
<proteinExistence type="inferred from homology"/>
<evidence type="ECO:0000256" key="1">
    <source>
        <dbReference type="ARBA" id="ARBA00004417"/>
    </source>
</evidence>
<dbReference type="PROSITE" id="PS00211">
    <property type="entry name" value="ABC_TRANSPORTER_1"/>
    <property type="match status" value="1"/>
</dbReference>
<keyword evidence="6" id="KW-0029">Amino-acid transport</keyword>
<dbReference type="AlphaFoldDB" id="H3RHL5"/>
<dbReference type="InterPro" id="IPR027417">
    <property type="entry name" value="P-loop_NTPase"/>
</dbReference>
<dbReference type="EC" id="3.6.1.3" evidence="9"/>
<keyword evidence="11" id="KW-1185">Reference proteome</keyword>
<evidence type="ECO:0000256" key="4">
    <source>
        <dbReference type="ARBA" id="ARBA00022741"/>
    </source>
</evidence>
<dbReference type="PIRSF" id="PIRSF039085">
    <property type="entry name" value="ABC_ATPase_HisP"/>
    <property type="match status" value="1"/>
</dbReference>
<feature type="domain" description="ABC transporter" evidence="7">
    <location>
        <begin position="18"/>
        <end position="257"/>
    </location>
</feature>
<evidence type="ECO:0000313" key="10">
    <source>
        <dbReference type="Proteomes" id="UP000005050"/>
    </source>
</evidence>
<dbReference type="InterPro" id="IPR003439">
    <property type="entry name" value="ABC_transporter-like_ATP-bd"/>
</dbReference>
<dbReference type="InterPro" id="IPR050086">
    <property type="entry name" value="MetN_ABC_transporter-like"/>
</dbReference>
<name>H3RHL5_PANSE</name>
<dbReference type="Pfam" id="PF00005">
    <property type="entry name" value="ABC_tran"/>
    <property type="match status" value="1"/>
</dbReference>
<reference evidence="9" key="2">
    <citation type="submission" date="2012-01" db="EMBL/GenBank/DDBJ databases">
        <authorList>
            <person name="Biehl B.S."/>
            <person name="Ding Y."/>
            <person name="Dugan-Rocha S.P."/>
            <person name="Gibbs R.A."/>
            <person name="Glasner J.D."/>
            <person name="Kovar C."/>
            <person name="Muzny D.M."/>
            <person name="Neeno-Eckwall E.C."/>
            <person name="Perna N.T."/>
            <person name="Qin X."/>
            <person name="von Bodman S.B."/>
            <person name="Weinstock G.M."/>
        </authorList>
    </citation>
    <scope>NUCLEOTIDE SEQUENCE</scope>
    <source>
        <strain evidence="9">DC283</strain>
    </source>
</reference>
<organism evidence="9 10">
    <name type="scientific">Pantoea stewartii subsp. stewartii DC283</name>
    <dbReference type="NCBI Taxonomy" id="660596"/>
    <lineage>
        <taxon>Bacteria</taxon>
        <taxon>Pseudomonadati</taxon>
        <taxon>Pseudomonadota</taxon>
        <taxon>Gammaproteobacteria</taxon>
        <taxon>Enterobacterales</taxon>
        <taxon>Erwiniaceae</taxon>
        <taxon>Pantoea</taxon>
    </lineage>
</organism>
<dbReference type="Proteomes" id="UP000005050">
    <property type="component" value="Unassembled WGS sequence"/>
</dbReference>
<protein>
    <submittedName>
        <fullName evidence="8">ABC transporter ATP-binding protein</fullName>
    </submittedName>
    <submittedName>
        <fullName evidence="9">ATP-binding component of an ABC superfamily predicted amino-acid transporter</fullName>
        <ecNumber evidence="9">3.6.1.3</ecNumber>
    </submittedName>
</protein>
<dbReference type="Gene3D" id="3.40.50.300">
    <property type="entry name" value="P-loop containing nucleotide triphosphate hydrolases"/>
    <property type="match status" value="1"/>
</dbReference>
<dbReference type="eggNOG" id="COG1126">
    <property type="taxonomic scope" value="Bacteria"/>
</dbReference>
<dbReference type="Proteomes" id="UP000192380">
    <property type="component" value="Chromosome"/>
</dbReference>
<dbReference type="GO" id="GO:0016887">
    <property type="term" value="F:ATP hydrolysis activity"/>
    <property type="evidence" value="ECO:0007669"/>
    <property type="project" value="InterPro"/>
</dbReference>
<comment type="similarity">
    <text evidence="2">Belongs to the ABC transporter superfamily. Drug exporter-2 (TC 3.A.1.117) family.</text>
</comment>
<dbReference type="GO" id="GO:0015424">
    <property type="term" value="F:ABC-type amino acid transporter activity"/>
    <property type="evidence" value="ECO:0007669"/>
    <property type="project" value="InterPro"/>
</dbReference>
<dbReference type="FunFam" id="3.40.50.300:FF:000020">
    <property type="entry name" value="Amino acid ABC transporter ATP-binding component"/>
    <property type="match status" value="1"/>
</dbReference>
<evidence type="ECO:0000313" key="11">
    <source>
        <dbReference type="Proteomes" id="UP000192380"/>
    </source>
</evidence>
<evidence type="ECO:0000256" key="6">
    <source>
        <dbReference type="ARBA" id="ARBA00022970"/>
    </source>
</evidence>
<dbReference type="PROSITE" id="PS50893">
    <property type="entry name" value="ABC_TRANSPORTER_2"/>
    <property type="match status" value="1"/>
</dbReference>
<dbReference type="SMART" id="SM00382">
    <property type="entry name" value="AAA"/>
    <property type="match status" value="1"/>
</dbReference>
<dbReference type="PANTHER" id="PTHR43166:SF4">
    <property type="entry name" value="PHOSPHONATES IMPORT ATP-BINDING PROTEIN PHNC"/>
    <property type="match status" value="1"/>
</dbReference>
<evidence type="ECO:0000256" key="3">
    <source>
        <dbReference type="ARBA" id="ARBA00022448"/>
    </source>
</evidence>
<dbReference type="InterPro" id="IPR017871">
    <property type="entry name" value="ABC_transporter-like_CS"/>
</dbReference>
<accession>H3RHL5</accession>
<dbReference type="PANTHER" id="PTHR43166">
    <property type="entry name" value="AMINO ACID IMPORT ATP-BINDING PROTEIN"/>
    <property type="match status" value="1"/>
</dbReference>
<dbReference type="KEGG" id="pstw:DSJ_21820"/>
<sequence>MLYEKDDALYSGCCGFAARRCSASPRRRHKWYGQFHVLKDINLQVKPRERIVLCGPSGSGKSTTIRCINHLEEHQKGRIVVDGIHLNDDVRNIERVRTEVGMVFQHFNLFPHLTVLQNCTLAPMWVRKIAKKEAEELAMHYLQRVRIAEHAHKFPGQLSGGQQQRVAIARSLCMKPKIMLFDEPTSALDPEMVKEVLDTMIGLAEDGMTMLCVTHEMGFARTVADRVIFMDRGEIVEVAPPQEFFANPKSERTRAFLSQVIH</sequence>
<keyword evidence="4" id="KW-0547">Nucleotide-binding</keyword>
<dbReference type="GO" id="GO:0005524">
    <property type="term" value="F:ATP binding"/>
    <property type="evidence" value="ECO:0007669"/>
    <property type="project" value="UniProtKB-KW"/>
</dbReference>
<dbReference type="InterPro" id="IPR003593">
    <property type="entry name" value="AAA+_ATPase"/>
</dbReference>
<dbReference type="SUPFAM" id="SSF52540">
    <property type="entry name" value="P-loop containing nucleoside triphosphate hydrolases"/>
    <property type="match status" value="1"/>
</dbReference>
<keyword evidence="9" id="KW-0378">Hydrolase</keyword>